<evidence type="ECO:0000313" key="2">
    <source>
        <dbReference type="Proteomes" id="UP001283361"/>
    </source>
</evidence>
<proteinExistence type="predicted"/>
<dbReference type="Proteomes" id="UP001283361">
    <property type="component" value="Unassembled WGS sequence"/>
</dbReference>
<gene>
    <name evidence="1" type="ORF">RRG08_057356</name>
</gene>
<protein>
    <submittedName>
        <fullName evidence="1">Uncharacterized protein</fullName>
    </submittedName>
</protein>
<organism evidence="1 2">
    <name type="scientific">Elysia crispata</name>
    <name type="common">lettuce slug</name>
    <dbReference type="NCBI Taxonomy" id="231223"/>
    <lineage>
        <taxon>Eukaryota</taxon>
        <taxon>Metazoa</taxon>
        <taxon>Spiralia</taxon>
        <taxon>Lophotrochozoa</taxon>
        <taxon>Mollusca</taxon>
        <taxon>Gastropoda</taxon>
        <taxon>Heterobranchia</taxon>
        <taxon>Euthyneura</taxon>
        <taxon>Panpulmonata</taxon>
        <taxon>Sacoglossa</taxon>
        <taxon>Placobranchoidea</taxon>
        <taxon>Plakobranchidae</taxon>
        <taxon>Elysia</taxon>
    </lineage>
</organism>
<sequence length="129" mass="14184">MNCEARVSEGVWECYPTLAIQGCPRGEATEDCQTHSRFLWGGTTAPSGGKDRLPPRGSERVNHVNPSGLCPFRFAAQFFQGQHFFPKTSVAFRVLTFDCPRAVIDSTREKATGDCSKVASSPTWRGSLK</sequence>
<reference evidence="1" key="1">
    <citation type="journal article" date="2023" name="G3 (Bethesda)">
        <title>A reference genome for the long-term kleptoplast-retaining sea slug Elysia crispata morphotype clarki.</title>
        <authorList>
            <person name="Eastman K.E."/>
            <person name="Pendleton A.L."/>
            <person name="Shaikh M.A."/>
            <person name="Suttiyut T."/>
            <person name="Ogas R."/>
            <person name="Tomko P."/>
            <person name="Gavelis G."/>
            <person name="Widhalm J.R."/>
            <person name="Wisecaver J.H."/>
        </authorList>
    </citation>
    <scope>NUCLEOTIDE SEQUENCE</scope>
    <source>
        <strain evidence="1">ECLA1</strain>
    </source>
</reference>
<keyword evidence="2" id="KW-1185">Reference proteome</keyword>
<name>A0AAE0YJ39_9GAST</name>
<dbReference type="EMBL" id="JAWDGP010006072">
    <property type="protein sequence ID" value="KAK3747812.1"/>
    <property type="molecule type" value="Genomic_DNA"/>
</dbReference>
<accession>A0AAE0YJ39</accession>
<comment type="caution">
    <text evidence="1">The sequence shown here is derived from an EMBL/GenBank/DDBJ whole genome shotgun (WGS) entry which is preliminary data.</text>
</comment>
<dbReference type="AlphaFoldDB" id="A0AAE0YJ39"/>
<evidence type="ECO:0000313" key="1">
    <source>
        <dbReference type="EMBL" id="KAK3747812.1"/>
    </source>
</evidence>